<dbReference type="GO" id="GO:0000978">
    <property type="term" value="F:RNA polymerase II cis-regulatory region sequence-specific DNA binding"/>
    <property type="evidence" value="ECO:0007669"/>
    <property type="project" value="TreeGrafter"/>
</dbReference>
<evidence type="ECO:0000256" key="3">
    <source>
        <dbReference type="ARBA" id="ARBA00023163"/>
    </source>
</evidence>
<evidence type="ECO:0000256" key="1">
    <source>
        <dbReference type="ARBA" id="ARBA00022723"/>
    </source>
</evidence>
<dbReference type="RefSeq" id="XP_007692015.1">
    <property type="nucleotide sequence ID" value="XM_007693825.1"/>
</dbReference>
<keyword evidence="5" id="KW-1133">Transmembrane helix</keyword>
<dbReference type="EMBL" id="KI964101">
    <property type="protein sequence ID" value="EUC41474.1"/>
    <property type="molecule type" value="Genomic_DNA"/>
</dbReference>
<keyword evidence="5" id="KW-0472">Membrane</keyword>
<dbReference type="GO" id="GO:0006351">
    <property type="term" value="P:DNA-templated transcription"/>
    <property type="evidence" value="ECO:0007669"/>
    <property type="project" value="InterPro"/>
</dbReference>
<evidence type="ECO:0000256" key="5">
    <source>
        <dbReference type="SAM" id="Phobius"/>
    </source>
</evidence>
<feature type="non-terminal residue" evidence="7">
    <location>
        <position position="1"/>
    </location>
</feature>
<keyword evidence="1" id="KW-0479">Metal-binding</keyword>
<dbReference type="InterPro" id="IPR001138">
    <property type="entry name" value="Zn2Cys6_DnaBD"/>
</dbReference>
<dbReference type="SMART" id="SM00066">
    <property type="entry name" value="GAL4"/>
    <property type="match status" value="1"/>
</dbReference>
<organism evidence="7 8">
    <name type="scientific">Bipolaris oryzae ATCC 44560</name>
    <dbReference type="NCBI Taxonomy" id="930090"/>
    <lineage>
        <taxon>Eukaryota</taxon>
        <taxon>Fungi</taxon>
        <taxon>Dikarya</taxon>
        <taxon>Ascomycota</taxon>
        <taxon>Pezizomycotina</taxon>
        <taxon>Dothideomycetes</taxon>
        <taxon>Pleosporomycetidae</taxon>
        <taxon>Pleosporales</taxon>
        <taxon>Pleosporineae</taxon>
        <taxon>Pleosporaceae</taxon>
        <taxon>Bipolaris</taxon>
    </lineage>
</organism>
<dbReference type="PANTHER" id="PTHR47424">
    <property type="entry name" value="REGULATORY PROTEIN GAL4"/>
    <property type="match status" value="1"/>
</dbReference>
<dbReference type="GO" id="GO:0008270">
    <property type="term" value="F:zinc ion binding"/>
    <property type="evidence" value="ECO:0007669"/>
    <property type="project" value="InterPro"/>
</dbReference>
<dbReference type="Proteomes" id="UP000054032">
    <property type="component" value="Unassembled WGS sequence"/>
</dbReference>
<keyword evidence="4" id="KW-0539">Nucleus</keyword>
<reference evidence="7 8" key="1">
    <citation type="journal article" date="2013" name="PLoS Genet.">
        <title>Comparative genome structure, secondary metabolite, and effector coding capacity across Cochliobolus pathogens.</title>
        <authorList>
            <person name="Condon B.J."/>
            <person name="Leng Y."/>
            <person name="Wu D."/>
            <person name="Bushley K.E."/>
            <person name="Ohm R.A."/>
            <person name="Otillar R."/>
            <person name="Martin J."/>
            <person name="Schackwitz W."/>
            <person name="Grimwood J."/>
            <person name="MohdZainudin N."/>
            <person name="Xue C."/>
            <person name="Wang R."/>
            <person name="Manning V.A."/>
            <person name="Dhillon B."/>
            <person name="Tu Z.J."/>
            <person name="Steffenson B.J."/>
            <person name="Salamov A."/>
            <person name="Sun H."/>
            <person name="Lowry S."/>
            <person name="LaButti K."/>
            <person name="Han J."/>
            <person name="Copeland A."/>
            <person name="Lindquist E."/>
            <person name="Barry K."/>
            <person name="Schmutz J."/>
            <person name="Baker S.E."/>
            <person name="Ciuffetti L.M."/>
            <person name="Grigoriev I.V."/>
            <person name="Zhong S."/>
            <person name="Turgeon B.G."/>
        </authorList>
    </citation>
    <scope>NUCLEOTIDE SEQUENCE [LARGE SCALE GENOMIC DNA]</scope>
    <source>
        <strain evidence="7 8">ATCC 44560</strain>
    </source>
</reference>
<dbReference type="GO" id="GO:0000981">
    <property type="term" value="F:DNA-binding transcription factor activity, RNA polymerase II-specific"/>
    <property type="evidence" value="ECO:0007669"/>
    <property type="project" value="InterPro"/>
</dbReference>
<dbReference type="KEGG" id="bor:COCMIDRAFT_66973"/>
<dbReference type="PANTHER" id="PTHR47424:SF5">
    <property type="entry name" value="ZN(II)2CYS6 TRANSCRIPTION FACTOR (EUROFUNG)"/>
    <property type="match status" value="1"/>
</dbReference>
<name>W6Z1E7_COCMI</name>
<feature type="domain" description="Zn(2)-C6 fungal-type" evidence="6">
    <location>
        <begin position="5"/>
        <end position="37"/>
    </location>
</feature>
<dbReference type="SMART" id="SM00906">
    <property type="entry name" value="Fungal_trans"/>
    <property type="match status" value="1"/>
</dbReference>
<evidence type="ECO:0000313" key="8">
    <source>
        <dbReference type="Proteomes" id="UP000054032"/>
    </source>
</evidence>
<dbReference type="HOGENOM" id="CLU_008599_1_1_1"/>
<sequence>RKTRSCAECRRRRIRCDGEQIPCAQCVYYQVPERCHYPQRQYRRVTTVKAYENLSDAYNTVHRILQRLFPGLGIQYLDTLSREELISLISPQPITESAQAEAGQISEPAATEILLSFEGSRTREFIWDERFDDGNQQRGAGIDDVNGITALFDTDSGRSYLGISSVPAILHVMAYTSPHLSYAIQTTKMAANQDLTNAPLLDLPLLFSQGSCPPSCRPQVTNETALIDAYFQFLHPVLPMVDEADFRQCYTHGGRTDLARGPWLALLNMVLAFGYISCNDDRKAGHLYFSHRALEHMGVSCFGVGHLYMLQALILFGGWYLHFLNKPNMANAVLGAAHRMALAMGLHRETPLDRMTSANNQWMAGVRTRTWWCLFCLDTWSGTTLGRPPCHVPGTAGLNEASALRRGFLNYGAISMNASVTFSIIAARIQGHIAKTPLIPPATLKQFDNELLNWHENHRLVFRGDCEPNGDISLAALLIEYRYLNTRMLLHRPSLLVQCVKAGNVDSEMTSFANTCCCVAKKTVDTIAKTWYPNQLLSWKASWFLFQACLVLLLRLLSTSISPFEAKELEDYITRSMDLFTKMYPWRTALKQGQDLIQ</sequence>
<keyword evidence="2" id="KW-0805">Transcription regulation</keyword>
<evidence type="ECO:0000259" key="6">
    <source>
        <dbReference type="PROSITE" id="PS50048"/>
    </source>
</evidence>
<dbReference type="eggNOG" id="ENOG502SIPT">
    <property type="taxonomic scope" value="Eukaryota"/>
</dbReference>
<accession>W6Z1E7</accession>
<dbReference type="CDD" id="cd12148">
    <property type="entry name" value="fungal_TF_MHR"/>
    <property type="match status" value="1"/>
</dbReference>
<dbReference type="GO" id="GO:0000435">
    <property type="term" value="P:positive regulation of transcription from RNA polymerase II promoter by galactose"/>
    <property type="evidence" value="ECO:0007669"/>
    <property type="project" value="TreeGrafter"/>
</dbReference>
<dbReference type="AlphaFoldDB" id="W6Z1E7"/>
<feature type="transmembrane region" description="Helical" evidence="5">
    <location>
        <begin position="299"/>
        <end position="321"/>
    </location>
</feature>
<keyword evidence="5" id="KW-0812">Transmembrane</keyword>
<keyword evidence="3" id="KW-0804">Transcription</keyword>
<dbReference type="Gene3D" id="4.10.240.10">
    <property type="entry name" value="Zn(2)-C6 fungal-type DNA-binding domain"/>
    <property type="match status" value="1"/>
</dbReference>
<evidence type="ECO:0000256" key="2">
    <source>
        <dbReference type="ARBA" id="ARBA00023015"/>
    </source>
</evidence>
<dbReference type="Pfam" id="PF00172">
    <property type="entry name" value="Zn_clus"/>
    <property type="match status" value="1"/>
</dbReference>
<protein>
    <recommendedName>
        <fullName evidence="6">Zn(2)-C6 fungal-type domain-containing protein</fullName>
    </recommendedName>
</protein>
<dbReference type="GeneID" id="19125046"/>
<dbReference type="PROSITE" id="PS50048">
    <property type="entry name" value="ZN2_CY6_FUNGAL_2"/>
    <property type="match status" value="1"/>
</dbReference>
<evidence type="ECO:0000256" key="4">
    <source>
        <dbReference type="ARBA" id="ARBA00023242"/>
    </source>
</evidence>
<dbReference type="CDD" id="cd00067">
    <property type="entry name" value="GAL4"/>
    <property type="match status" value="1"/>
</dbReference>
<dbReference type="OrthoDB" id="3362851at2759"/>
<dbReference type="InterPro" id="IPR007219">
    <property type="entry name" value="XnlR_reg_dom"/>
</dbReference>
<gene>
    <name evidence="7" type="ORF">COCMIDRAFT_66973</name>
</gene>
<dbReference type="GO" id="GO:0005634">
    <property type="term" value="C:nucleus"/>
    <property type="evidence" value="ECO:0007669"/>
    <property type="project" value="TreeGrafter"/>
</dbReference>
<dbReference type="InterPro" id="IPR051127">
    <property type="entry name" value="Fungal_SecMet_Regulators"/>
</dbReference>
<proteinExistence type="predicted"/>
<dbReference type="SUPFAM" id="SSF57701">
    <property type="entry name" value="Zn2/Cys6 DNA-binding domain"/>
    <property type="match status" value="1"/>
</dbReference>
<dbReference type="InterPro" id="IPR036864">
    <property type="entry name" value="Zn2-C6_fun-type_DNA-bd_sf"/>
</dbReference>
<evidence type="ECO:0000313" key="7">
    <source>
        <dbReference type="EMBL" id="EUC41474.1"/>
    </source>
</evidence>
<dbReference type="PROSITE" id="PS00463">
    <property type="entry name" value="ZN2_CY6_FUNGAL_1"/>
    <property type="match status" value="1"/>
</dbReference>
<dbReference type="Pfam" id="PF04082">
    <property type="entry name" value="Fungal_trans"/>
    <property type="match status" value="1"/>
</dbReference>
<keyword evidence="8" id="KW-1185">Reference proteome</keyword>
<feature type="non-terminal residue" evidence="7">
    <location>
        <position position="598"/>
    </location>
</feature>